<dbReference type="InterPro" id="IPR011991">
    <property type="entry name" value="ArsR-like_HTH"/>
</dbReference>
<dbReference type="Proteomes" id="UP000831304">
    <property type="component" value="Chromosome"/>
</dbReference>
<protein>
    <submittedName>
        <fullName evidence="2">Winged helix-turn-helix domain-containing protein</fullName>
    </submittedName>
</protein>
<dbReference type="InterPro" id="IPR000835">
    <property type="entry name" value="HTH_MarR-typ"/>
</dbReference>
<gene>
    <name evidence="2" type="ORF">MTP13_11675</name>
</gene>
<sequence length="101" mass="10961">MPARRELDSAPARITAMQHALSGAARASVLRHVVRHPRTSHTEIVASTGVSRGSATTALRDLERLGYLVVDGAREGRVVRYRAVDDLLAADLDAFTDWLLG</sequence>
<dbReference type="InterPro" id="IPR036388">
    <property type="entry name" value="WH-like_DNA-bd_sf"/>
</dbReference>
<evidence type="ECO:0000313" key="3">
    <source>
        <dbReference type="Proteomes" id="UP000831304"/>
    </source>
</evidence>
<dbReference type="CDD" id="cd00090">
    <property type="entry name" value="HTH_ARSR"/>
    <property type="match status" value="1"/>
</dbReference>
<reference evidence="2 3" key="1">
    <citation type="submission" date="2022-03" db="EMBL/GenBank/DDBJ databases">
        <title>Agromyces sp. isolated from the gut of P. brevitarsis seulensis larvae.</title>
        <authorList>
            <person name="Won M."/>
            <person name="Kwon S.-W."/>
        </authorList>
    </citation>
    <scope>NUCLEOTIDE SEQUENCE [LARGE SCALE GENOMIC DNA]</scope>
    <source>
        <strain evidence="2 3">KACC 16215</strain>
    </source>
</reference>
<organism evidence="2 3">
    <name type="scientific">Agromyces soli</name>
    <dbReference type="NCBI Taxonomy" id="659012"/>
    <lineage>
        <taxon>Bacteria</taxon>
        <taxon>Bacillati</taxon>
        <taxon>Actinomycetota</taxon>
        <taxon>Actinomycetes</taxon>
        <taxon>Micrococcales</taxon>
        <taxon>Microbacteriaceae</taxon>
        <taxon>Agromyces</taxon>
    </lineage>
</organism>
<evidence type="ECO:0000259" key="1">
    <source>
        <dbReference type="Pfam" id="PF12802"/>
    </source>
</evidence>
<dbReference type="Gene3D" id="1.10.10.10">
    <property type="entry name" value="Winged helix-like DNA-binding domain superfamily/Winged helix DNA-binding domain"/>
    <property type="match status" value="1"/>
</dbReference>
<evidence type="ECO:0000313" key="2">
    <source>
        <dbReference type="EMBL" id="UOE25013.1"/>
    </source>
</evidence>
<feature type="domain" description="HTH marR-type" evidence="1">
    <location>
        <begin position="26"/>
        <end position="71"/>
    </location>
</feature>
<accession>A0ABY4API6</accession>
<dbReference type="EMBL" id="CP094533">
    <property type="protein sequence ID" value="UOE25013.1"/>
    <property type="molecule type" value="Genomic_DNA"/>
</dbReference>
<dbReference type="RefSeq" id="WP_243567924.1">
    <property type="nucleotide sequence ID" value="NZ_BAAARD010000008.1"/>
</dbReference>
<proteinExistence type="predicted"/>
<dbReference type="InterPro" id="IPR036390">
    <property type="entry name" value="WH_DNA-bd_sf"/>
</dbReference>
<keyword evidence="3" id="KW-1185">Reference proteome</keyword>
<dbReference type="Pfam" id="PF12802">
    <property type="entry name" value="MarR_2"/>
    <property type="match status" value="1"/>
</dbReference>
<dbReference type="SUPFAM" id="SSF46785">
    <property type="entry name" value="Winged helix' DNA-binding domain"/>
    <property type="match status" value="1"/>
</dbReference>
<name>A0ABY4API6_9MICO</name>